<feature type="domain" description="DUF6968" evidence="2">
    <location>
        <begin position="12"/>
        <end position="97"/>
    </location>
</feature>
<organism evidence="3 4">
    <name type="scientific">Neisseria macacae ATCC 33926</name>
    <dbReference type="NCBI Taxonomy" id="997348"/>
    <lineage>
        <taxon>Bacteria</taxon>
        <taxon>Pseudomonadati</taxon>
        <taxon>Pseudomonadota</taxon>
        <taxon>Betaproteobacteria</taxon>
        <taxon>Neisseriales</taxon>
        <taxon>Neisseriaceae</taxon>
        <taxon>Neisseria</taxon>
    </lineage>
</organism>
<evidence type="ECO:0000313" key="3">
    <source>
        <dbReference type="EMBL" id="EGQ77429.1"/>
    </source>
</evidence>
<gene>
    <name evidence="3" type="ORF">HMPREF9418_1046</name>
</gene>
<evidence type="ECO:0000313" key="4">
    <source>
        <dbReference type="Proteomes" id="UP000004982"/>
    </source>
</evidence>
<dbReference type="EMBL" id="AFQE01000048">
    <property type="protein sequence ID" value="EGQ77429.1"/>
    <property type="molecule type" value="Genomic_DNA"/>
</dbReference>
<reference evidence="3 4" key="1">
    <citation type="submission" date="2011-05" db="EMBL/GenBank/DDBJ databases">
        <authorList>
            <person name="Muzny D."/>
            <person name="Qin X."/>
            <person name="Deng J."/>
            <person name="Jiang H."/>
            <person name="Liu Y."/>
            <person name="Qu J."/>
            <person name="Song X.-Z."/>
            <person name="Zhang L."/>
            <person name="Thornton R."/>
            <person name="Coyle M."/>
            <person name="Francisco L."/>
            <person name="Jackson L."/>
            <person name="Javaid M."/>
            <person name="Korchina V."/>
            <person name="Kovar C."/>
            <person name="Mata R."/>
            <person name="Mathew T."/>
            <person name="Ngo R."/>
            <person name="Nguyen L."/>
            <person name="Nguyen N."/>
            <person name="Okwuonu G."/>
            <person name="Ongeri F."/>
            <person name="Pham C."/>
            <person name="Simmons D."/>
            <person name="Wilczek-Boney K."/>
            <person name="Hale W."/>
            <person name="Jakkamsetti A."/>
            <person name="Pham P."/>
            <person name="Ruth R."/>
            <person name="San Lucas F."/>
            <person name="Warren J."/>
            <person name="Zhang J."/>
            <person name="Zhao Z."/>
            <person name="Zhou C."/>
            <person name="Zhu D."/>
            <person name="Lee S."/>
            <person name="Bess C."/>
            <person name="Blankenburg K."/>
            <person name="Forbes L."/>
            <person name="Fu Q."/>
            <person name="Gubbala S."/>
            <person name="Hirani K."/>
            <person name="Jayaseelan J.C."/>
            <person name="Lara F."/>
            <person name="Munidasa M."/>
            <person name="Palculict T."/>
            <person name="Patil S."/>
            <person name="Pu L.-L."/>
            <person name="Saada N."/>
            <person name="Tang L."/>
            <person name="Weissenberger G."/>
            <person name="Zhu Y."/>
            <person name="Hemphill L."/>
            <person name="Shang Y."/>
            <person name="Youmans B."/>
            <person name="Ayvaz T."/>
            <person name="Ross M."/>
            <person name="Santibanez J."/>
            <person name="Aqrawi P."/>
            <person name="Gross S."/>
            <person name="Joshi V."/>
            <person name="Fowler G."/>
            <person name="Nazareth L."/>
            <person name="Reid J."/>
            <person name="Worley K."/>
            <person name="Petrosino J."/>
            <person name="Highlander S."/>
            <person name="Gibbs R."/>
        </authorList>
    </citation>
    <scope>NUCLEOTIDE SEQUENCE [LARGE SCALE GENOMIC DNA]</scope>
    <source>
        <strain evidence="3 4">ATCC 33926</strain>
    </source>
</reference>
<feature type="region of interest" description="Disordered" evidence="1">
    <location>
        <begin position="87"/>
        <end position="107"/>
    </location>
</feature>
<protein>
    <recommendedName>
        <fullName evidence="2">DUF6968 domain-containing protein</fullName>
    </recommendedName>
</protein>
<evidence type="ECO:0000259" key="2">
    <source>
        <dbReference type="Pfam" id="PF22302"/>
    </source>
</evidence>
<sequence length="107" mass="12569">MDKFMHKIIGYRELHTENGEPVEITMYLPFFSDEYKAYICQYKISKYDYCDEGRAIGEDMLQAIYLAMVKLGVILSHTDFWKKENLSWNGDKNLGFPSIDNSNQQQP</sequence>
<comment type="caution">
    <text evidence="3">The sequence shown here is derived from an EMBL/GenBank/DDBJ whole genome shotgun (WGS) entry which is preliminary data.</text>
</comment>
<dbReference type="AlphaFoldDB" id="A0AA36UK21"/>
<dbReference type="InterPro" id="IPR054241">
    <property type="entry name" value="DUF6968"/>
</dbReference>
<dbReference type="Proteomes" id="UP000004982">
    <property type="component" value="Unassembled WGS sequence"/>
</dbReference>
<dbReference type="Pfam" id="PF22302">
    <property type="entry name" value="DUF6968"/>
    <property type="match status" value="1"/>
</dbReference>
<accession>A0AA36UK21</accession>
<proteinExistence type="predicted"/>
<evidence type="ECO:0000256" key="1">
    <source>
        <dbReference type="SAM" id="MobiDB-lite"/>
    </source>
</evidence>
<name>A0AA36UK21_9NEIS</name>